<accession>A0A0F9KXB8</accession>
<proteinExistence type="predicted"/>
<comment type="caution">
    <text evidence="1">The sequence shown here is derived from an EMBL/GenBank/DDBJ whole genome shotgun (WGS) entry which is preliminary data.</text>
</comment>
<gene>
    <name evidence="1" type="ORF">LCGC14_1581660</name>
</gene>
<organism evidence="1">
    <name type="scientific">marine sediment metagenome</name>
    <dbReference type="NCBI Taxonomy" id="412755"/>
    <lineage>
        <taxon>unclassified sequences</taxon>
        <taxon>metagenomes</taxon>
        <taxon>ecological metagenomes</taxon>
    </lineage>
</organism>
<dbReference type="AlphaFoldDB" id="A0A0F9KXB8"/>
<evidence type="ECO:0000313" key="1">
    <source>
        <dbReference type="EMBL" id="KKM26738.1"/>
    </source>
</evidence>
<reference evidence="1" key="1">
    <citation type="journal article" date="2015" name="Nature">
        <title>Complex archaea that bridge the gap between prokaryotes and eukaryotes.</title>
        <authorList>
            <person name="Spang A."/>
            <person name="Saw J.H."/>
            <person name="Jorgensen S.L."/>
            <person name="Zaremba-Niedzwiedzka K."/>
            <person name="Martijn J."/>
            <person name="Lind A.E."/>
            <person name="van Eijk R."/>
            <person name="Schleper C."/>
            <person name="Guy L."/>
            <person name="Ettema T.J."/>
        </authorList>
    </citation>
    <scope>NUCLEOTIDE SEQUENCE</scope>
</reference>
<name>A0A0F9KXB8_9ZZZZ</name>
<sequence>MMTKEQWLEATKALPMYTEAEVKERNETCAREHPVLCAWLVEAADKFRDDPDEEIGPSDVTLKAVRNAMTKAFTQGKGRPYNE</sequence>
<protein>
    <submittedName>
        <fullName evidence="1">Uncharacterized protein</fullName>
    </submittedName>
</protein>
<dbReference type="EMBL" id="LAZR01012457">
    <property type="protein sequence ID" value="KKM26738.1"/>
    <property type="molecule type" value="Genomic_DNA"/>
</dbReference>